<keyword evidence="2" id="KW-1185">Reference proteome</keyword>
<name>A0ABU7EA65_9TELE</name>
<proteinExistence type="predicted"/>
<accession>A0ABU7EA65</accession>
<organism evidence="1 2">
    <name type="scientific">Characodon lateralis</name>
    <dbReference type="NCBI Taxonomy" id="208331"/>
    <lineage>
        <taxon>Eukaryota</taxon>
        <taxon>Metazoa</taxon>
        <taxon>Chordata</taxon>
        <taxon>Craniata</taxon>
        <taxon>Vertebrata</taxon>
        <taxon>Euteleostomi</taxon>
        <taxon>Actinopterygii</taxon>
        <taxon>Neopterygii</taxon>
        <taxon>Teleostei</taxon>
        <taxon>Neoteleostei</taxon>
        <taxon>Acanthomorphata</taxon>
        <taxon>Ovalentaria</taxon>
        <taxon>Atherinomorphae</taxon>
        <taxon>Cyprinodontiformes</taxon>
        <taxon>Goodeidae</taxon>
        <taxon>Characodon</taxon>
    </lineage>
</organism>
<comment type="caution">
    <text evidence="1">The sequence shown here is derived from an EMBL/GenBank/DDBJ whole genome shotgun (WGS) entry which is preliminary data.</text>
</comment>
<reference evidence="1 2" key="1">
    <citation type="submission" date="2021-06" db="EMBL/GenBank/DDBJ databases">
        <authorList>
            <person name="Palmer J.M."/>
        </authorList>
    </citation>
    <scope>NUCLEOTIDE SEQUENCE [LARGE SCALE GENOMIC DNA]</scope>
    <source>
        <strain evidence="1 2">CL_MEX2019</strain>
        <tissue evidence="1">Muscle</tissue>
    </source>
</reference>
<evidence type="ECO:0000313" key="1">
    <source>
        <dbReference type="EMBL" id="MED6284148.1"/>
    </source>
</evidence>
<protein>
    <submittedName>
        <fullName evidence="1">Uncharacterized protein</fullName>
    </submittedName>
</protein>
<sequence>MRMARREENLKTHPTKSTCCSPHYLQVFPSLPPPIPHPTRVRKTRSVDEEERGICLRVFCEVVGGVGEILCIMWNISRCLYAKPPSVIRLAPLTHYSQCY</sequence>
<evidence type="ECO:0000313" key="2">
    <source>
        <dbReference type="Proteomes" id="UP001352852"/>
    </source>
</evidence>
<dbReference type="EMBL" id="JAHUTJ010050501">
    <property type="protein sequence ID" value="MED6284148.1"/>
    <property type="molecule type" value="Genomic_DNA"/>
</dbReference>
<gene>
    <name evidence="1" type="ORF">CHARACLAT_016348</name>
</gene>
<dbReference type="Proteomes" id="UP001352852">
    <property type="component" value="Unassembled WGS sequence"/>
</dbReference>